<proteinExistence type="inferred from homology"/>
<dbReference type="Gene3D" id="2.40.30.10">
    <property type="entry name" value="Translation factors"/>
    <property type="match status" value="1"/>
</dbReference>
<dbReference type="GO" id="GO:0008233">
    <property type="term" value="F:peptidase activity"/>
    <property type="evidence" value="ECO:0007669"/>
    <property type="project" value="UniProtKB-KW"/>
</dbReference>
<evidence type="ECO:0000313" key="5">
    <source>
        <dbReference type="EMBL" id="SJZ98898.1"/>
    </source>
</evidence>
<dbReference type="PROSITE" id="PS01276">
    <property type="entry name" value="PEPTIDASE_U32"/>
    <property type="match status" value="1"/>
</dbReference>
<keyword evidence="2" id="KW-0378">Hydrolase</keyword>
<dbReference type="PANTHER" id="PTHR30217:SF6">
    <property type="entry name" value="TRNA HYDROXYLATION PROTEIN P"/>
    <property type="match status" value="1"/>
</dbReference>
<accession>A0A1T4Q6P6</accession>
<keyword evidence="6" id="KW-1185">Reference proteome</keyword>
<dbReference type="InterPro" id="IPR032525">
    <property type="entry name" value="Peptidase_U32_C"/>
</dbReference>
<evidence type="ECO:0000313" key="6">
    <source>
        <dbReference type="Proteomes" id="UP000189933"/>
    </source>
</evidence>
<evidence type="ECO:0000256" key="3">
    <source>
        <dbReference type="ARBA" id="ARBA00038374"/>
    </source>
</evidence>
<dbReference type="OrthoDB" id="9807498at2"/>
<gene>
    <name evidence="5" type="ORF">SAMN02745885_01533</name>
</gene>
<evidence type="ECO:0000256" key="1">
    <source>
        <dbReference type="ARBA" id="ARBA00022670"/>
    </source>
</evidence>
<sequence length="405" mass="45737">MKPELLAPAGNLEKLKTAIDFGADAVYLAGQRFGLRARAGNFSRFQLEEGLNYARQRGRKVYVTVNIFAHNRDLEDLPAYLEELQELAVDGLIIADPGVFSLARRYAPRLPLHISTQANITNKEAARFWADQGAERLVLARELTEQEIGEIRRYCPETELEVFVHGAMCISYSGRCLLSSYMTGRDANQGDCAQACRWSYALVEETRPGEYYPILEDERGTYIFNSADLCLLEYLPRLMAAGVNSLKIEGRMKSVHYVGTVVKVYRQAIDAWLADPEGWQCREEWLEELAKVSHRPYTTGFFLGWPPQQAGQHYLSAGYIREYDFVGIVREETPQGLWLEQRGPFATGEELEVLTSFGPNRQLRVEKMFNEAGEAIDRAPHPRQLVLLPGVAGIPAGSLLRRAKQ</sequence>
<protein>
    <submittedName>
        <fullName evidence="5">Putative protease</fullName>
    </submittedName>
</protein>
<evidence type="ECO:0000259" key="4">
    <source>
        <dbReference type="Pfam" id="PF16325"/>
    </source>
</evidence>
<reference evidence="6" key="1">
    <citation type="submission" date="2017-02" db="EMBL/GenBank/DDBJ databases">
        <authorList>
            <person name="Varghese N."/>
            <person name="Submissions S."/>
        </authorList>
    </citation>
    <scope>NUCLEOTIDE SEQUENCE [LARGE SCALE GENOMIC DNA]</scope>
    <source>
        <strain evidence="6">DSM 16521</strain>
    </source>
</reference>
<dbReference type="InterPro" id="IPR051454">
    <property type="entry name" value="RNA/ubiquinone_mod_enzymes"/>
</dbReference>
<name>A0A1T4Q6P6_9FIRM</name>
<dbReference type="Pfam" id="PF01136">
    <property type="entry name" value="Peptidase_U32"/>
    <property type="match status" value="1"/>
</dbReference>
<organism evidence="5 6">
    <name type="scientific">Carboxydocella sporoproducens DSM 16521</name>
    <dbReference type="NCBI Taxonomy" id="1121270"/>
    <lineage>
        <taxon>Bacteria</taxon>
        <taxon>Bacillati</taxon>
        <taxon>Bacillota</taxon>
        <taxon>Clostridia</taxon>
        <taxon>Eubacteriales</taxon>
        <taxon>Clostridiales Family XVI. Incertae Sedis</taxon>
        <taxon>Carboxydocella</taxon>
    </lineage>
</organism>
<keyword evidence="1 5" id="KW-0645">Protease</keyword>
<evidence type="ECO:0000256" key="2">
    <source>
        <dbReference type="ARBA" id="ARBA00022801"/>
    </source>
</evidence>
<comment type="similarity">
    <text evidence="3">Belongs to the peptidase U32 family.</text>
</comment>
<dbReference type="AlphaFoldDB" id="A0A1T4Q6P6"/>
<dbReference type="InterPro" id="IPR001539">
    <property type="entry name" value="Peptidase_U32"/>
</dbReference>
<dbReference type="EMBL" id="FUXM01000016">
    <property type="protein sequence ID" value="SJZ98898.1"/>
    <property type="molecule type" value="Genomic_DNA"/>
</dbReference>
<dbReference type="PANTHER" id="PTHR30217">
    <property type="entry name" value="PEPTIDASE U32 FAMILY"/>
    <property type="match status" value="1"/>
</dbReference>
<feature type="domain" description="Peptidase family U32 C-terminal" evidence="4">
    <location>
        <begin position="321"/>
        <end position="401"/>
    </location>
</feature>
<dbReference type="RefSeq" id="WP_078665598.1">
    <property type="nucleotide sequence ID" value="NZ_FUXM01000016.1"/>
</dbReference>
<dbReference type="Pfam" id="PF16325">
    <property type="entry name" value="Peptidase_U32_C"/>
    <property type="match status" value="1"/>
</dbReference>
<dbReference type="GO" id="GO:0006508">
    <property type="term" value="P:proteolysis"/>
    <property type="evidence" value="ECO:0007669"/>
    <property type="project" value="UniProtKB-KW"/>
</dbReference>
<dbReference type="Proteomes" id="UP000189933">
    <property type="component" value="Unassembled WGS sequence"/>
</dbReference>